<dbReference type="GO" id="GO:0030288">
    <property type="term" value="C:outer membrane-bounded periplasmic space"/>
    <property type="evidence" value="ECO:0007669"/>
    <property type="project" value="TreeGrafter"/>
</dbReference>
<dbReference type="SUPFAM" id="SSF53822">
    <property type="entry name" value="Periplasmic binding protein-like I"/>
    <property type="match status" value="1"/>
</dbReference>
<organism evidence="5 6">
    <name type="scientific">Paracoccus seriniphilus</name>
    <dbReference type="NCBI Taxonomy" id="184748"/>
    <lineage>
        <taxon>Bacteria</taxon>
        <taxon>Pseudomonadati</taxon>
        <taxon>Pseudomonadota</taxon>
        <taxon>Alphaproteobacteria</taxon>
        <taxon>Rhodobacterales</taxon>
        <taxon>Paracoccaceae</taxon>
        <taxon>Paracoccus</taxon>
    </lineage>
</organism>
<comment type="similarity">
    <text evidence="2">Belongs to the bacterial solute-binding protein 2 family.</text>
</comment>
<dbReference type="CDD" id="cd06312">
    <property type="entry name" value="PBP1_ABC_sugar_binding-like"/>
    <property type="match status" value="1"/>
</dbReference>
<sequence>MKKFLASVAAAAALTAMPVAAADIIVVAHGQANDPFWSVVKNGVQQAGEDSGANVEFRSPETFDMVQMSQLIDAAVNQEPDGLVVSIPDVDALGPSIRRAVEAGIPVISMNSGSDVARELGALLHVGQSEYDAGKAAGEKLAEMGGTKGICVNHEVGNVSLDLRCDGFAEGFGQEVNVIPTQNDPTEVQSKVRAALESDPDVDTVLGLGASLVGEPAVAAVKALGRDDVLVASFDLSAGFLQSVADGDAAFAIDQQQFLQGYLPVMFLALNAEYGLVPGGDVASGPNLVTKEAAEQVIELSAQGIR</sequence>
<dbReference type="InterPro" id="IPR028082">
    <property type="entry name" value="Peripla_BP_I"/>
</dbReference>
<dbReference type="Pfam" id="PF13407">
    <property type="entry name" value="Peripla_BP_4"/>
    <property type="match status" value="1"/>
</dbReference>
<dbReference type="PANTHER" id="PTHR30036:SF7">
    <property type="entry name" value="ABC TRANSPORTER PERIPLASMIC-BINDING PROTEIN YPHF"/>
    <property type="match status" value="1"/>
</dbReference>
<reference evidence="5 6" key="1">
    <citation type="submission" date="2017-07" db="EMBL/GenBank/DDBJ databases">
        <authorList>
            <person name="Sun Z.S."/>
            <person name="Albrecht U."/>
            <person name="Echele G."/>
            <person name="Lee C.C."/>
        </authorList>
    </citation>
    <scope>NUCLEOTIDE SEQUENCE [LARGE SCALE GENOMIC DNA]</scope>
    <source>
        <strain evidence="5 6">DSM 14827</strain>
    </source>
</reference>
<comment type="subcellular location">
    <subcellularLocation>
        <location evidence="1">Periplasm</location>
    </subcellularLocation>
</comment>
<evidence type="ECO:0000313" key="6">
    <source>
        <dbReference type="Proteomes" id="UP000198307"/>
    </source>
</evidence>
<name>A0A239Q3B4_9RHOB</name>
<dbReference type="Gene3D" id="3.40.50.2300">
    <property type="match status" value="2"/>
</dbReference>
<feature type="chain" id="PRO_5012851117" evidence="3">
    <location>
        <begin position="22"/>
        <end position="306"/>
    </location>
</feature>
<accession>A0A239Q3B4</accession>
<feature type="domain" description="Periplasmic binding protein" evidence="4">
    <location>
        <begin position="25"/>
        <end position="269"/>
    </location>
</feature>
<dbReference type="GO" id="GO:0030246">
    <property type="term" value="F:carbohydrate binding"/>
    <property type="evidence" value="ECO:0007669"/>
    <property type="project" value="TreeGrafter"/>
</dbReference>
<evidence type="ECO:0000259" key="4">
    <source>
        <dbReference type="Pfam" id="PF13407"/>
    </source>
</evidence>
<evidence type="ECO:0000256" key="3">
    <source>
        <dbReference type="SAM" id="SignalP"/>
    </source>
</evidence>
<gene>
    <name evidence="5" type="ORF">SAMN05444959_1453</name>
</gene>
<dbReference type="OrthoDB" id="257716at2"/>
<evidence type="ECO:0000256" key="2">
    <source>
        <dbReference type="ARBA" id="ARBA00007639"/>
    </source>
</evidence>
<dbReference type="AlphaFoldDB" id="A0A239Q3B4"/>
<protein>
    <submittedName>
        <fullName evidence="5">Monosaccharide ABC transporter substrate-binding protein, CUT2 family</fullName>
    </submittedName>
</protein>
<dbReference type="Proteomes" id="UP000198307">
    <property type="component" value="Unassembled WGS sequence"/>
</dbReference>
<dbReference type="InterPro" id="IPR050555">
    <property type="entry name" value="Bact_Solute-Bind_Prot2"/>
</dbReference>
<dbReference type="InterPro" id="IPR025997">
    <property type="entry name" value="SBP_2_dom"/>
</dbReference>
<dbReference type="RefSeq" id="WP_089346205.1">
    <property type="nucleotide sequence ID" value="NZ_CP067130.1"/>
</dbReference>
<evidence type="ECO:0000256" key="1">
    <source>
        <dbReference type="ARBA" id="ARBA00004418"/>
    </source>
</evidence>
<dbReference type="PANTHER" id="PTHR30036">
    <property type="entry name" value="D-XYLOSE-BINDING PERIPLASMIC PROTEIN"/>
    <property type="match status" value="1"/>
</dbReference>
<keyword evidence="6" id="KW-1185">Reference proteome</keyword>
<evidence type="ECO:0000313" key="5">
    <source>
        <dbReference type="EMBL" id="SNT76940.1"/>
    </source>
</evidence>
<keyword evidence="3" id="KW-0732">Signal</keyword>
<feature type="signal peptide" evidence="3">
    <location>
        <begin position="1"/>
        <end position="21"/>
    </location>
</feature>
<dbReference type="EMBL" id="FZQB01000045">
    <property type="protein sequence ID" value="SNT76940.1"/>
    <property type="molecule type" value="Genomic_DNA"/>
</dbReference>
<proteinExistence type="inferred from homology"/>